<feature type="compositionally biased region" description="Pro residues" evidence="3">
    <location>
        <begin position="246"/>
        <end position="255"/>
    </location>
</feature>
<evidence type="ECO:0000256" key="2">
    <source>
        <dbReference type="ARBA" id="ARBA00023026"/>
    </source>
</evidence>
<feature type="domain" description="LysM" evidence="5">
    <location>
        <begin position="438"/>
        <end position="486"/>
    </location>
</feature>
<dbReference type="RefSeq" id="XP_025399707.1">
    <property type="nucleotide sequence ID" value="XM_025541089.1"/>
</dbReference>
<proteinExistence type="predicted"/>
<feature type="compositionally biased region" description="Low complexity" evidence="3">
    <location>
        <begin position="675"/>
        <end position="690"/>
    </location>
</feature>
<dbReference type="PANTHER" id="PTHR34997:SF1">
    <property type="entry name" value="PEPTIDOGLYCAN-BINDING LYSIN DOMAIN"/>
    <property type="match status" value="1"/>
</dbReference>
<dbReference type="EMBL" id="MSFL01000011">
    <property type="protein sequence ID" value="PWY82993.1"/>
    <property type="molecule type" value="Genomic_DNA"/>
</dbReference>
<keyword evidence="1" id="KW-0147">Chitin-binding</keyword>
<dbReference type="Gene3D" id="3.10.350.10">
    <property type="entry name" value="LysM domain"/>
    <property type="match status" value="5"/>
</dbReference>
<dbReference type="GO" id="GO:0008061">
    <property type="term" value="F:chitin binding"/>
    <property type="evidence" value="ECO:0007669"/>
    <property type="project" value="UniProtKB-KW"/>
</dbReference>
<dbReference type="SMART" id="SM00257">
    <property type="entry name" value="LysM"/>
    <property type="match status" value="3"/>
</dbReference>
<feature type="region of interest" description="Disordered" evidence="3">
    <location>
        <begin position="674"/>
        <end position="755"/>
    </location>
</feature>
<dbReference type="InterPro" id="IPR036779">
    <property type="entry name" value="LysM_dom_sf"/>
</dbReference>
<dbReference type="PANTHER" id="PTHR34997">
    <property type="entry name" value="AM15"/>
    <property type="match status" value="1"/>
</dbReference>
<feature type="domain" description="LysM" evidence="5">
    <location>
        <begin position="357"/>
        <end position="404"/>
    </location>
</feature>
<accession>A0A317W9I7</accession>
<evidence type="ECO:0000256" key="4">
    <source>
        <dbReference type="SAM" id="SignalP"/>
    </source>
</evidence>
<feature type="compositionally biased region" description="Polar residues" evidence="3">
    <location>
        <begin position="259"/>
        <end position="270"/>
    </location>
</feature>
<feature type="signal peptide" evidence="4">
    <location>
        <begin position="1"/>
        <end position="18"/>
    </location>
</feature>
<sequence>MSILPLLLAFLLALQVAAQSATPTADPTPNGPTLTGTASNCNKWYTVQKDDTCETLEKAFGLTPEQFQQWNSDVPADCSKNFWAGNAYCVGVGDASTTITTTPTHKSTTSLASGQVPSHLGSTGAQKSSTTLASGQSSYSTRNPITSYNITSTPVDDTWPPKKTQAGQPDTCNRWHLVSSGDTCDTIQRRYSSSVSKDELLEWNPSLKADCDYPSTGYWVCVGIRRPALTASYPTGDGNTSVAIPDPTPWTPWPKPTDNSTNDFPPTKTQSGLAPSCSAFYQAVPSDTCDQILAANPALTSDLLHEWNPSLKDDCSGILPDYSYCIAAYNGTNVPFPSTVSSPPYPTKQGTAGNCTGWYQKQASDTCDRIVGMFETFDKQQFVRWNPDVGVDCKALQNGYWYCISDSSTPKTRTRPVSGVTFPTAYPRQPAVTKACIKWWLVSSSDTCTTLTNINSITLSDFYTWNPDIPGPRGCQNLIPGTEVCVGVASGSGSSSSVIPGSRSYTPTPGRSSSSSSGAGPGGSVPGSESYTITGRRSSEPFTRSSITLPRTKTLPTGGSGGIPTSIPVLVPVPIPTSGAASAPVSSPGGSGLPSTSTSTRTVHIVTVTSTGTRTVTDCHIPDPAPAPTPTSTPSVSEGVSVTGGVGTSTSSMTGSLSVTLPTFRCHHTGCHHTGSSVGASASASASASARVPGPQSKSRHDTGGEDDGENVGATTKIKTRSKCRTTTATATATGGTSSSSSSSSSSSEPVFTIV</sequence>
<dbReference type="Proteomes" id="UP000247233">
    <property type="component" value="Unassembled WGS sequence"/>
</dbReference>
<feature type="compositionally biased region" description="Low complexity" evidence="3">
    <location>
        <begin position="726"/>
        <end position="748"/>
    </location>
</feature>
<dbReference type="STRING" id="1448321.A0A317W9I7"/>
<feature type="compositionally biased region" description="Polar residues" evidence="3">
    <location>
        <begin position="531"/>
        <end position="557"/>
    </location>
</feature>
<dbReference type="AlphaFoldDB" id="A0A317W9I7"/>
<dbReference type="PROSITE" id="PS51782">
    <property type="entry name" value="LYSM"/>
    <property type="match status" value="5"/>
</dbReference>
<keyword evidence="2" id="KW-0843">Virulence</keyword>
<evidence type="ECO:0000259" key="5">
    <source>
        <dbReference type="PROSITE" id="PS51782"/>
    </source>
</evidence>
<name>A0A317W9I7_9EURO</name>
<dbReference type="OrthoDB" id="5985073at2759"/>
<feature type="chain" id="PRO_5016378153" description="LysM domain-containing protein" evidence="4">
    <location>
        <begin position="19"/>
        <end position="755"/>
    </location>
</feature>
<organism evidence="6 7">
    <name type="scientific">Aspergillus heteromorphus CBS 117.55</name>
    <dbReference type="NCBI Taxonomy" id="1448321"/>
    <lineage>
        <taxon>Eukaryota</taxon>
        <taxon>Fungi</taxon>
        <taxon>Dikarya</taxon>
        <taxon>Ascomycota</taxon>
        <taxon>Pezizomycotina</taxon>
        <taxon>Eurotiomycetes</taxon>
        <taxon>Eurotiomycetidae</taxon>
        <taxon>Eurotiales</taxon>
        <taxon>Aspergillaceae</taxon>
        <taxon>Aspergillus</taxon>
        <taxon>Aspergillus subgen. Circumdati</taxon>
    </lineage>
</organism>
<evidence type="ECO:0000313" key="6">
    <source>
        <dbReference type="EMBL" id="PWY82993.1"/>
    </source>
</evidence>
<feature type="compositionally biased region" description="Low complexity" evidence="3">
    <location>
        <begin position="492"/>
        <end position="518"/>
    </location>
</feature>
<feature type="compositionally biased region" description="Low complexity" evidence="3">
    <location>
        <begin position="632"/>
        <end position="641"/>
    </location>
</feature>
<feature type="region of interest" description="Disordered" evidence="3">
    <location>
        <begin position="578"/>
        <end position="600"/>
    </location>
</feature>
<feature type="region of interest" description="Disordered" evidence="3">
    <location>
        <begin position="624"/>
        <end position="654"/>
    </location>
</feature>
<feature type="region of interest" description="Disordered" evidence="3">
    <location>
        <begin position="101"/>
        <end position="170"/>
    </location>
</feature>
<dbReference type="SUPFAM" id="SSF54106">
    <property type="entry name" value="LysM domain"/>
    <property type="match status" value="3"/>
</dbReference>
<keyword evidence="4" id="KW-0732">Signal</keyword>
<dbReference type="InterPro" id="IPR052210">
    <property type="entry name" value="LysM1-like"/>
</dbReference>
<feature type="compositionally biased region" description="Polar residues" evidence="3">
    <location>
        <begin position="111"/>
        <end position="155"/>
    </location>
</feature>
<comment type="caution">
    <text evidence="6">The sequence shown here is derived from an EMBL/GenBank/DDBJ whole genome shotgun (WGS) entry which is preliminary data.</text>
</comment>
<protein>
    <recommendedName>
        <fullName evidence="5">LysM domain-containing protein</fullName>
    </recommendedName>
</protein>
<dbReference type="InterPro" id="IPR018392">
    <property type="entry name" value="LysM"/>
</dbReference>
<feature type="region of interest" description="Disordered" evidence="3">
    <location>
        <begin position="240"/>
        <end position="270"/>
    </location>
</feature>
<dbReference type="GeneID" id="37063326"/>
<dbReference type="Pfam" id="PF01476">
    <property type="entry name" value="LysM"/>
    <property type="match status" value="2"/>
</dbReference>
<evidence type="ECO:0000256" key="3">
    <source>
        <dbReference type="SAM" id="MobiDB-lite"/>
    </source>
</evidence>
<feature type="domain" description="LysM" evidence="5">
    <location>
        <begin position="43"/>
        <end position="90"/>
    </location>
</feature>
<evidence type="ECO:0000256" key="1">
    <source>
        <dbReference type="ARBA" id="ARBA00022669"/>
    </source>
</evidence>
<dbReference type="VEuPathDB" id="FungiDB:BO70DRAFT_336158"/>
<feature type="domain" description="LysM" evidence="5">
    <location>
        <begin position="279"/>
        <end position="326"/>
    </location>
</feature>
<feature type="compositionally biased region" description="Low complexity" evidence="3">
    <location>
        <begin position="101"/>
        <end position="110"/>
    </location>
</feature>
<evidence type="ECO:0000313" key="7">
    <source>
        <dbReference type="Proteomes" id="UP000247233"/>
    </source>
</evidence>
<dbReference type="CDD" id="cd00118">
    <property type="entry name" value="LysM"/>
    <property type="match status" value="2"/>
</dbReference>
<feature type="region of interest" description="Disordered" evidence="3">
    <location>
        <begin position="492"/>
        <end position="565"/>
    </location>
</feature>
<keyword evidence="7" id="KW-1185">Reference proteome</keyword>
<reference evidence="6 7" key="1">
    <citation type="submission" date="2016-12" db="EMBL/GenBank/DDBJ databases">
        <title>The genomes of Aspergillus section Nigri reveals drivers in fungal speciation.</title>
        <authorList>
            <consortium name="DOE Joint Genome Institute"/>
            <person name="Vesth T.C."/>
            <person name="Nybo J."/>
            <person name="Theobald S."/>
            <person name="Brandl J."/>
            <person name="Frisvad J.C."/>
            <person name="Nielsen K.F."/>
            <person name="Lyhne E.K."/>
            <person name="Kogle M.E."/>
            <person name="Kuo A."/>
            <person name="Riley R."/>
            <person name="Clum A."/>
            <person name="Nolan M."/>
            <person name="Lipzen A."/>
            <person name="Salamov A."/>
            <person name="Henrissat B."/>
            <person name="Wiebenga A."/>
            <person name="De Vries R.P."/>
            <person name="Grigoriev I.V."/>
            <person name="Mortensen U.H."/>
            <person name="Andersen M.R."/>
            <person name="Baker S.E."/>
        </authorList>
    </citation>
    <scope>NUCLEOTIDE SEQUENCE [LARGE SCALE GENOMIC DNA]</scope>
    <source>
        <strain evidence="6 7">CBS 117.55</strain>
    </source>
</reference>
<gene>
    <name evidence="6" type="ORF">BO70DRAFT_336158</name>
</gene>
<feature type="domain" description="LysM" evidence="5">
    <location>
        <begin position="174"/>
        <end position="222"/>
    </location>
</feature>